<dbReference type="Proteomes" id="UP000198755">
    <property type="component" value="Unassembled WGS sequence"/>
</dbReference>
<protein>
    <submittedName>
        <fullName evidence="1">Triphosphoribosyl-dephospho-CoA synthase</fullName>
    </submittedName>
</protein>
<dbReference type="RefSeq" id="WP_091675801.1">
    <property type="nucleotide sequence ID" value="NZ_FOSN01000001.1"/>
</dbReference>
<accession>A0A1I3VU01</accession>
<dbReference type="GO" id="GO:0005524">
    <property type="term" value="F:ATP binding"/>
    <property type="evidence" value="ECO:0007669"/>
    <property type="project" value="InterPro"/>
</dbReference>
<proteinExistence type="predicted"/>
<reference evidence="1 2" key="1">
    <citation type="submission" date="2016-10" db="EMBL/GenBank/DDBJ databases">
        <authorList>
            <person name="de Groot N.N."/>
        </authorList>
    </citation>
    <scope>NUCLEOTIDE SEQUENCE [LARGE SCALE GENOMIC DNA]</scope>
    <source>
        <strain evidence="1 2">NE2</strain>
    </source>
</reference>
<sequence length="287" mass="30524">MNPIAEAFIASCRDEIEAPKPGNVHVFADGHGMKAADFLISAEVAAPSLCDSSRTVGARILGAVEATWAAAGMNTNLGIILLCAPLAAAAQSCMQTDVFDLFASLHDTLLGLTRADAQAAFQAILLASPAGLGQSARHDVHAPVEATLLEAMRESAGRDRIAFQYTSDFIDVFETGFPALEAAGAAGWPAPWPAARVYLDFLADFPDSHVARKHGPEPAAQVQAEARGLRARLNSRLDPSPLLPDLLAFDSRLKVLKFNPGTSADLTVATVFAKRLTRILIQRRNDD</sequence>
<evidence type="ECO:0000313" key="1">
    <source>
        <dbReference type="EMBL" id="SFJ98403.1"/>
    </source>
</evidence>
<dbReference type="AlphaFoldDB" id="A0A1I3VU01"/>
<dbReference type="Gene3D" id="1.10.4200.10">
    <property type="entry name" value="Triphosphoribosyl-dephospho-CoA protein"/>
    <property type="match status" value="1"/>
</dbReference>
<dbReference type="Pfam" id="PF01874">
    <property type="entry name" value="CitG"/>
    <property type="match status" value="1"/>
</dbReference>
<dbReference type="GO" id="GO:0046917">
    <property type="term" value="F:triphosphoribosyl-dephospho-CoA synthase activity"/>
    <property type="evidence" value="ECO:0007669"/>
    <property type="project" value="InterPro"/>
</dbReference>
<dbReference type="PANTHER" id="PTHR42280:SF1">
    <property type="entry name" value="CITG FAMILY PROTEIN"/>
    <property type="match status" value="1"/>
</dbReference>
<keyword evidence="2" id="KW-1185">Reference proteome</keyword>
<organism evidence="1 2">
    <name type="scientific">Methylocapsa palsarum</name>
    <dbReference type="NCBI Taxonomy" id="1612308"/>
    <lineage>
        <taxon>Bacteria</taxon>
        <taxon>Pseudomonadati</taxon>
        <taxon>Pseudomonadota</taxon>
        <taxon>Alphaproteobacteria</taxon>
        <taxon>Hyphomicrobiales</taxon>
        <taxon>Beijerinckiaceae</taxon>
        <taxon>Methylocapsa</taxon>
    </lineage>
</organism>
<dbReference type="OrthoDB" id="8525901at2"/>
<evidence type="ECO:0000313" key="2">
    <source>
        <dbReference type="Proteomes" id="UP000198755"/>
    </source>
</evidence>
<dbReference type="InterPro" id="IPR002736">
    <property type="entry name" value="CitG"/>
</dbReference>
<gene>
    <name evidence="1" type="ORF">SAMN05444581_10190</name>
</gene>
<dbReference type="EMBL" id="FOSN01000001">
    <property type="protein sequence ID" value="SFJ98403.1"/>
    <property type="molecule type" value="Genomic_DNA"/>
</dbReference>
<name>A0A1I3VU01_9HYPH</name>
<dbReference type="STRING" id="1612308.SAMN05444581_10190"/>
<dbReference type="PANTHER" id="PTHR42280">
    <property type="entry name" value="CITG FAMILY PROTEIN"/>
    <property type="match status" value="1"/>
</dbReference>